<evidence type="ECO:0000313" key="2">
    <source>
        <dbReference type="EMBL" id="AIW62988.1"/>
    </source>
</evidence>
<comment type="similarity">
    <text evidence="1">Belongs to the cytochrome P450 family.</text>
</comment>
<sequence>MVAPPVQELTDGAIGSYLLAARGRQWIAGATDGRDPWSLILRGGDREALVRRARDRGAVYHSPAGCWVVTEPAPAAEILADPRMGLWYADRALGAMPPDEVERPLLAHFLSLHRAFMCADQAEYRRLPAWTEPVLGPGTADHRAVRLTATCRTVLSALPDHFDLVRDFARPCATAVLAELTGLGAAERVRLAEASAACAPALDAVVCPPQRPVALGLRAGVEQLRALFDAEGGGAAAWARVLTAVAGVEMAAQLTVDVVLALIADPRRRTAGMEPAGVRGLVEEVLRRNPPVRVEHRVAQADVTVAGQLVTAGSEVVVLIDAANLDGGPDRRPLTVDDGLYTACVAPFARATAEAAVTATLSLPVTWALAGDPVRRLRSPVTAAYAGVPIAAVPGAARRG</sequence>
<reference evidence="2" key="1">
    <citation type="submission" date="2014-02" db="EMBL/GenBank/DDBJ databases">
        <title>Arenimycins C and D, pentangular polyphenols produced by an eDNA-derived gene cluster.</title>
        <authorList>
            <person name="Kang H.-S."/>
            <person name="Brady S.F."/>
        </authorList>
    </citation>
    <scope>NUCLEOTIDE SEQUENCE</scope>
</reference>
<dbReference type="GO" id="GO:0020037">
    <property type="term" value="F:heme binding"/>
    <property type="evidence" value="ECO:0007669"/>
    <property type="project" value="InterPro"/>
</dbReference>
<accession>A0A0C4S570</accession>
<gene>
    <name evidence="2" type="primary">arn9</name>
</gene>
<proteinExistence type="inferred from homology"/>
<dbReference type="CDD" id="cd11036">
    <property type="entry name" value="AknT-like"/>
    <property type="match status" value="1"/>
</dbReference>
<protein>
    <submittedName>
        <fullName evidence="2">Cytochrome P450</fullName>
    </submittedName>
</protein>
<dbReference type="PANTHER" id="PTHR46696">
    <property type="entry name" value="P450, PUTATIVE (EUROFUNG)-RELATED"/>
    <property type="match status" value="1"/>
</dbReference>
<organism evidence="2">
    <name type="scientific">uncultured bacterium BAC-AB1442/1414/561</name>
    <dbReference type="NCBI Taxonomy" id="1562172"/>
    <lineage>
        <taxon>Bacteria</taxon>
        <taxon>environmental samples</taxon>
    </lineage>
</organism>
<dbReference type="GO" id="GO:0016705">
    <property type="term" value="F:oxidoreductase activity, acting on paired donors, with incorporation or reduction of molecular oxygen"/>
    <property type="evidence" value="ECO:0007669"/>
    <property type="project" value="InterPro"/>
</dbReference>
<dbReference type="InterPro" id="IPR036396">
    <property type="entry name" value="Cyt_P450_sf"/>
</dbReference>
<dbReference type="PANTHER" id="PTHR46696:SF1">
    <property type="entry name" value="CYTOCHROME P450 YJIB-RELATED"/>
    <property type="match status" value="1"/>
</dbReference>
<name>A0A0C4S570_9BACT</name>
<dbReference type="GO" id="GO:0005506">
    <property type="term" value="F:iron ion binding"/>
    <property type="evidence" value="ECO:0007669"/>
    <property type="project" value="InterPro"/>
</dbReference>
<dbReference type="SUPFAM" id="SSF48264">
    <property type="entry name" value="Cytochrome P450"/>
    <property type="match status" value="1"/>
</dbReference>
<dbReference type="GO" id="GO:0004497">
    <property type="term" value="F:monooxygenase activity"/>
    <property type="evidence" value="ECO:0007669"/>
    <property type="project" value="InterPro"/>
</dbReference>
<dbReference type="Gene3D" id="1.10.630.10">
    <property type="entry name" value="Cytochrome P450"/>
    <property type="match status" value="1"/>
</dbReference>
<dbReference type="EMBL" id="KJ440489">
    <property type="protein sequence ID" value="AIW62988.1"/>
    <property type="molecule type" value="Genomic_DNA"/>
</dbReference>
<evidence type="ECO:0000256" key="1">
    <source>
        <dbReference type="ARBA" id="ARBA00010617"/>
    </source>
</evidence>
<dbReference type="AlphaFoldDB" id="A0A0C4S570"/>